<comment type="caution">
    <text evidence="2">The sequence shown here is derived from an EMBL/GenBank/DDBJ whole genome shotgun (WGS) entry which is preliminary data.</text>
</comment>
<gene>
    <name evidence="2" type="ORF">BEU04_01865</name>
</gene>
<dbReference type="Gene3D" id="3.30.310.70">
    <property type="entry name" value="TT1751-like domain"/>
    <property type="match status" value="1"/>
</dbReference>
<proteinExistence type="predicted"/>
<evidence type="ECO:0000313" key="3">
    <source>
        <dbReference type="Proteomes" id="UP000183815"/>
    </source>
</evidence>
<evidence type="ECO:0000259" key="1">
    <source>
        <dbReference type="Pfam" id="PF03625"/>
    </source>
</evidence>
<dbReference type="InterPro" id="IPR035923">
    <property type="entry name" value="TT1751-like_sf"/>
</dbReference>
<dbReference type="Pfam" id="PF03625">
    <property type="entry name" value="DUF302"/>
    <property type="match status" value="1"/>
</dbReference>
<name>A0A1J5T4A1_9ARCH</name>
<accession>A0A1J5T4A1</accession>
<feature type="domain" description="DUF302" evidence="1">
    <location>
        <begin position="40"/>
        <end position="95"/>
    </location>
</feature>
<dbReference type="PANTHER" id="PTHR38342:SF1">
    <property type="entry name" value="SLR5037 PROTEIN"/>
    <property type="match status" value="1"/>
</dbReference>
<evidence type="ECO:0000313" key="2">
    <source>
        <dbReference type="EMBL" id="OIR15671.1"/>
    </source>
</evidence>
<dbReference type="CDD" id="cd14797">
    <property type="entry name" value="DUF302"/>
    <property type="match status" value="1"/>
</dbReference>
<dbReference type="InterPro" id="IPR016796">
    <property type="entry name" value="UCP021774"/>
</dbReference>
<organism evidence="2 3">
    <name type="scientific">Marine Group III euryarchaeote CG-Bathy1</name>
    <dbReference type="NCBI Taxonomy" id="1889001"/>
    <lineage>
        <taxon>Archaea</taxon>
        <taxon>Methanobacteriati</taxon>
        <taxon>Thermoplasmatota</taxon>
        <taxon>Thermoplasmata</taxon>
        <taxon>Candidatus Thermoprofundales</taxon>
    </lineage>
</organism>
<dbReference type="PANTHER" id="PTHR38342">
    <property type="entry name" value="SLR5037 PROTEIN"/>
    <property type="match status" value="1"/>
</dbReference>
<dbReference type="Proteomes" id="UP000183815">
    <property type="component" value="Unassembled WGS sequence"/>
</dbReference>
<protein>
    <recommendedName>
        <fullName evidence="1">DUF302 domain-containing protein</fullName>
    </recommendedName>
</protein>
<dbReference type="PIRSF" id="PIRSF021774">
    <property type="entry name" value="UCP021774"/>
    <property type="match status" value="1"/>
</dbReference>
<reference evidence="2 3" key="1">
    <citation type="submission" date="2016-08" db="EMBL/GenBank/DDBJ databases">
        <title>New Insights into Marine Group III Euryarchaeota, from dark to light.</title>
        <authorList>
            <person name="Haro-Moreno J.M."/>
            <person name="Rodriguez-Valera F."/>
            <person name="Lopez-Garcia P."/>
            <person name="Moreira D."/>
            <person name="Martin-Cuadrado A.B."/>
        </authorList>
    </citation>
    <scope>NUCLEOTIDE SEQUENCE [LARGE SCALE GENOMIC DNA]</scope>
    <source>
        <strain evidence="2">CG-Bathy1</strain>
    </source>
</reference>
<sequence length="130" mass="14677">MEFLEKKLEMDFESAVKYVEKRVIEGGFNVMLVKSIDEIIETKMGLNNYPKYSMILACSPEFAKMALDVSKLNGLLFPCSFVVYENEGEIVVGHISIMKISAVIGLTETEEMNEVIEKTGEAVDLIWKTI</sequence>
<dbReference type="EMBL" id="MIYU01000016">
    <property type="protein sequence ID" value="OIR15671.1"/>
    <property type="molecule type" value="Genomic_DNA"/>
</dbReference>
<dbReference type="AlphaFoldDB" id="A0A1J5T4A1"/>
<dbReference type="SUPFAM" id="SSF103247">
    <property type="entry name" value="TT1751-like"/>
    <property type="match status" value="1"/>
</dbReference>
<dbReference type="InterPro" id="IPR005180">
    <property type="entry name" value="DUF302"/>
</dbReference>